<proteinExistence type="predicted"/>
<keyword evidence="1" id="KW-0472">Membrane</keyword>
<accession>A0AAV4AMS7</accession>
<sequence length="92" mass="10456">MKNWLGRGWDSNLRLLIGNQLPYQLSHRSAIWMILLFTGLCQSYVCVCVTSKGAYSSKRAQTQPPSTFGSFPLVNKRMIEMTTVLVMEINVE</sequence>
<evidence type="ECO:0000256" key="1">
    <source>
        <dbReference type="SAM" id="Phobius"/>
    </source>
</evidence>
<organism evidence="2 3">
    <name type="scientific">Plakobranchus ocellatus</name>
    <dbReference type="NCBI Taxonomy" id="259542"/>
    <lineage>
        <taxon>Eukaryota</taxon>
        <taxon>Metazoa</taxon>
        <taxon>Spiralia</taxon>
        <taxon>Lophotrochozoa</taxon>
        <taxon>Mollusca</taxon>
        <taxon>Gastropoda</taxon>
        <taxon>Heterobranchia</taxon>
        <taxon>Euthyneura</taxon>
        <taxon>Panpulmonata</taxon>
        <taxon>Sacoglossa</taxon>
        <taxon>Placobranchoidea</taxon>
        <taxon>Plakobranchidae</taxon>
        <taxon>Plakobranchus</taxon>
    </lineage>
</organism>
<dbReference type="EMBL" id="BLXT01004100">
    <property type="protein sequence ID" value="GFO09486.1"/>
    <property type="molecule type" value="Genomic_DNA"/>
</dbReference>
<evidence type="ECO:0000313" key="3">
    <source>
        <dbReference type="Proteomes" id="UP000735302"/>
    </source>
</evidence>
<feature type="transmembrane region" description="Helical" evidence="1">
    <location>
        <begin position="30"/>
        <end position="49"/>
    </location>
</feature>
<keyword evidence="1" id="KW-1133">Transmembrane helix</keyword>
<protein>
    <submittedName>
        <fullName evidence="2">Uncharacterized protein</fullName>
    </submittedName>
</protein>
<keyword evidence="3" id="KW-1185">Reference proteome</keyword>
<gene>
    <name evidence="2" type="ORF">PoB_003599100</name>
</gene>
<dbReference type="Proteomes" id="UP000735302">
    <property type="component" value="Unassembled WGS sequence"/>
</dbReference>
<evidence type="ECO:0000313" key="2">
    <source>
        <dbReference type="EMBL" id="GFO09486.1"/>
    </source>
</evidence>
<keyword evidence="1" id="KW-0812">Transmembrane</keyword>
<dbReference type="AlphaFoldDB" id="A0AAV4AMS7"/>
<comment type="caution">
    <text evidence="2">The sequence shown here is derived from an EMBL/GenBank/DDBJ whole genome shotgun (WGS) entry which is preliminary data.</text>
</comment>
<name>A0AAV4AMS7_9GAST</name>
<reference evidence="2 3" key="1">
    <citation type="journal article" date="2021" name="Elife">
        <title>Chloroplast acquisition without the gene transfer in kleptoplastic sea slugs, Plakobranchus ocellatus.</title>
        <authorList>
            <person name="Maeda T."/>
            <person name="Takahashi S."/>
            <person name="Yoshida T."/>
            <person name="Shimamura S."/>
            <person name="Takaki Y."/>
            <person name="Nagai Y."/>
            <person name="Toyoda A."/>
            <person name="Suzuki Y."/>
            <person name="Arimoto A."/>
            <person name="Ishii H."/>
            <person name="Satoh N."/>
            <person name="Nishiyama T."/>
            <person name="Hasebe M."/>
            <person name="Maruyama T."/>
            <person name="Minagawa J."/>
            <person name="Obokata J."/>
            <person name="Shigenobu S."/>
        </authorList>
    </citation>
    <scope>NUCLEOTIDE SEQUENCE [LARGE SCALE GENOMIC DNA]</scope>
</reference>